<protein>
    <recommendedName>
        <fullName evidence="3">Luciferase-like domain-containing protein</fullName>
    </recommendedName>
</protein>
<dbReference type="GO" id="GO:0005829">
    <property type="term" value="C:cytosol"/>
    <property type="evidence" value="ECO:0007669"/>
    <property type="project" value="TreeGrafter"/>
</dbReference>
<keyword evidence="2" id="KW-0503">Monooxygenase</keyword>
<dbReference type="Gene3D" id="3.20.20.30">
    <property type="entry name" value="Luciferase-like domain"/>
    <property type="match status" value="1"/>
</dbReference>
<evidence type="ECO:0000256" key="1">
    <source>
        <dbReference type="ARBA" id="ARBA00023002"/>
    </source>
</evidence>
<dbReference type="PANTHER" id="PTHR30137:SF8">
    <property type="entry name" value="BLR5498 PROTEIN"/>
    <property type="match status" value="1"/>
</dbReference>
<evidence type="ECO:0000313" key="4">
    <source>
        <dbReference type="EMBL" id="ETX01798.1"/>
    </source>
</evidence>
<evidence type="ECO:0000313" key="5">
    <source>
        <dbReference type="Proteomes" id="UP000019141"/>
    </source>
</evidence>
<dbReference type="HOGENOM" id="CLU_027853_3_0_7"/>
<gene>
    <name evidence="4" type="ORF">ETSY1_06015</name>
</gene>
<organism evidence="4 5">
    <name type="scientific">Entotheonella factor</name>
    <dbReference type="NCBI Taxonomy" id="1429438"/>
    <lineage>
        <taxon>Bacteria</taxon>
        <taxon>Pseudomonadati</taxon>
        <taxon>Nitrospinota/Tectimicrobiota group</taxon>
        <taxon>Candidatus Tectimicrobiota</taxon>
        <taxon>Candidatus Entotheonellia</taxon>
        <taxon>Candidatus Entotheonellales</taxon>
        <taxon>Candidatus Entotheonellaceae</taxon>
        <taxon>Candidatus Entotheonella</taxon>
    </lineage>
</organism>
<dbReference type="InterPro" id="IPR011251">
    <property type="entry name" value="Luciferase-like_dom"/>
</dbReference>
<evidence type="ECO:0000256" key="2">
    <source>
        <dbReference type="ARBA" id="ARBA00023033"/>
    </source>
</evidence>
<proteinExistence type="predicted"/>
<dbReference type="InterPro" id="IPR036661">
    <property type="entry name" value="Luciferase-like_sf"/>
</dbReference>
<keyword evidence="5" id="KW-1185">Reference proteome</keyword>
<dbReference type="PANTHER" id="PTHR30137">
    <property type="entry name" value="LUCIFERASE-LIKE MONOOXYGENASE"/>
    <property type="match status" value="1"/>
</dbReference>
<evidence type="ECO:0000259" key="3">
    <source>
        <dbReference type="Pfam" id="PF00296"/>
    </source>
</evidence>
<dbReference type="EMBL" id="AZHW01000200">
    <property type="protein sequence ID" value="ETX01798.1"/>
    <property type="molecule type" value="Genomic_DNA"/>
</dbReference>
<dbReference type="GO" id="GO:0004497">
    <property type="term" value="F:monooxygenase activity"/>
    <property type="evidence" value="ECO:0007669"/>
    <property type="project" value="UniProtKB-KW"/>
</dbReference>
<dbReference type="Pfam" id="PF00296">
    <property type="entry name" value="Bac_luciferase"/>
    <property type="match status" value="1"/>
</dbReference>
<keyword evidence="1" id="KW-0560">Oxidoreductase</keyword>
<name>W4LV85_ENTF1</name>
<dbReference type="InterPro" id="IPR050766">
    <property type="entry name" value="Bact_Lucif_Oxidored"/>
</dbReference>
<accession>W4LV85</accession>
<feature type="domain" description="Luciferase-like" evidence="3">
    <location>
        <begin position="2"/>
        <end position="240"/>
    </location>
</feature>
<comment type="caution">
    <text evidence="4">The sequence shown here is derived from an EMBL/GenBank/DDBJ whole genome shotgun (WGS) entry which is preliminary data.</text>
</comment>
<dbReference type="Proteomes" id="UP000019141">
    <property type="component" value="Unassembled WGS sequence"/>
</dbReference>
<dbReference type="SUPFAM" id="SSF51679">
    <property type="entry name" value="Bacterial luciferase-like"/>
    <property type="match status" value="1"/>
</dbReference>
<dbReference type="AlphaFoldDB" id="W4LV85"/>
<reference evidence="4 5" key="1">
    <citation type="journal article" date="2014" name="Nature">
        <title>An environmental bacterial taxon with a large and distinct metabolic repertoire.</title>
        <authorList>
            <person name="Wilson M.C."/>
            <person name="Mori T."/>
            <person name="Ruckert C."/>
            <person name="Uria A.R."/>
            <person name="Helf M.J."/>
            <person name="Takada K."/>
            <person name="Gernert C."/>
            <person name="Steffens U.A."/>
            <person name="Heycke N."/>
            <person name="Schmitt S."/>
            <person name="Rinke C."/>
            <person name="Helfrich E.J."/>
            <person name="Brachmann A.O."/>
            <person name="Gurgui C."/>
            <person name="Wakimoto T."/>
            <person name="Kracht M."/>
            <person name="Crusemann M."/>
            <person name="Hentschel U."/>
            <person name="Abe I."/>
            <person name="Matsunaga S."/>
            <person name="Kalinowski J."/>
            <person name="Takeyama H."/>
            <person name="Piel J."/>
        </authorList>
    </citation>
    <scope>NUCLEOTIDE SEQUENCE [LARGE SCALE GENOMIC DNA]</scope>
    <source>
        <strain evidence="5">TSY1</strain>
    </source>
</reference>
<dbReference type="GO" id="GO:0016705">
    <property type="term" value="F:oxidoreductase activity, acting on paired donors, with incorporation or reduction of molecular oxygen"/>
    <property type="evidence" value="ECO:0007669"/>
    <property type="project" value="InterPro"/>
</dbReference>
<sequence length="268" mass="29696">MPFHNPMRLAAEAAMLDNLAQGRYDFGVGKGVRPGEFEKFGLDFDDRVAMTEEATEIVLKAWTQEHMSYEGQYWQFPELRLRPSVYQKPHPPLHSAASRAVSVAQIASRGWPVAMHFTPTDVVADCARQYHETIANAVEPVGTGPYRPRFSLCRETFVAETPERARAEGALALQGFWYLSSLASPPLPTAYSDARFKQLTTRVWGGTTYDELDVLGGMLIGTPEQVAEKVDHLKAIGVDTLLLVANFGHLAHEQVCRSLELFAGAVMS</sequence>